<accession>A0AAD6Q1U4</accession>
<evidence type="ECO:0000313" key="2">
    <source>
        <dbReference type="Proteomes" id="UP001164929"/>
    </source>
</evidence>
<comment type="caution">
    <text evidence="1">The sequence shown here is derived from an EMBL/GenBank/DDBJ whole genome shotgun (WGS) entry which is preliminary data.</text>
</comment>
<keyword evidence="2" id="KW-1185">Reference proteome</keyword>
<sequence>MDMKDLEGLFNLQFCLLDSFSVLKSSITETSFLLAFIEQRKC</sequence>
<protein>
    <submittedName>
        <fullName evidence="1">Uncharacterized protein</fullName>
    </submittedName>
</protein>
<proteinExistence type="predicted"/>
<evidence type="ECO:0000313" key="1">
    <source>
        <dbReference type="EMBL" id="KAJ6974720.1"/>
    </source>
</evidence>
<reference evidence="1" key="1">
    <citation type="journal article" date="2023" name="Mol. Ecol. Resour.">
        <title>Chromosome-level genome assembly of a triploid poplar Populus alba 'Berolinensis'.</title>
        <authorList>
            <person name="Chen S."/>
            <person name="Yu Y."/>
            <person name="Wang X."/>
            <person name="Wang S."/>
            <person name="Zhang T."/>
            <person name="Zhou Y."/>
            <person name="He R."/>
            <person name="Meng N."/>
            <person name="Wang Y."/>
            <person name="Liu W."/>
            <person name="Liu Z."/>
            <person name="Liu J."/>
            <person name="Guo Q."/>
            <person name="Huang H."/>
            <person name="Sederoff R.R."/>
            <person name="Wang G."/>
            <person name="Qu G."/>
            <person name="Chen S."/>
        </authorList>
    </citation>
    <scope>NUCLEOTIDE SEQUENCE</scope>
    <source>
        <strain evidence="1">SC-2020</strain>
    </source>
</reference>
<name>A0AAD6Q1U4_9ROSI</name>
<gene>
    <name evidence="1" type="ORF">NC653_030753</name>
</gene>
<dbReference type="AlphaFoldDB" id="A0AAD6Q1U4"/>
<organism evidence="1 2">
    <name type="scientific">Populus alba x Populus x berolinensis</name>
    <dbReference type="NCBI Taxonomy" id="444605"/>
    <lineage>
        <taxon>Eukaryota</taxon>
        <taxon>Viridiplantae</taxon>
        <taxon>Streptophyta</taxon>
        <taxon>Embryophyta</taxon>
        <taxon>Tracheophyta</taxon>
        <taxon>Spermatophyta</taxon>
        <taxon>Magnoliopsida</taxon>
        <taxon>eudicotyledons</taxon>
        <taxon>Gunneridae</taxon>
        <taxon>Pentapetalae</taxon>
        <taxon>rosids</taxon>
        <taxon>fabids</taxon>
        <taxon>Malpighiales</taxon>
        <taxon>Salicaceae</taxon>
        <taxon>Saliceae</taxon>
        <taxon>Populus</taxon>
    </lineage>
</organism>
<dbReference type="Proteomes" id="UP001164929">
    <property type="component" value="Chromosome 13"/>
</dbReference>
<dbReference type="EMBL" id="JAQIZT010000013">
    <property type="protein sequence ID" value="KAJ6974720.1"/>
    <property type="molecule type" value="Genomic_DNA"/>
</dbReference>